<name>A0A502LAN7_9GAMM</name>
<dbReference type="Pfam" id="PF00497">
    <property type="entry name" value="SBP_bac_3"/>
    <property type="match status" value="1"/>
</dbReference>
<feature type="domain" description="Solute-binding protein family 3/N-terminal" evidence="4">
    <location>
        <begin position="24"/>
        <end position="241"/>
    </location>
</feature>
<keyword evidence="2 3" id="KW-0732">Signal</keyword>
<protein>
    <submittedName>
        <fullName evidence="5">Transporter substrate-binding domain-containing protein</fullName>
    </submittedName>
</protein>
<dbReference type="PANTHER" id="PTHR35936">
    <property type="entry name" value="MEMBRANE-BOUND LYTIC MUREIN TRANSGLYCOSYLASE F"/>
    <property type="match status" value="1"/>
</dbReference>
<comment type="caution">
    <text evidence="5">The sequence shown here is derived from an EMBL/GenBank/DDBJ whole genome shotgun (WGS) entry which is preliminary data.</text>
</comment>
<keyword evidence="6" id="KW-1185">Reference proteome</keyword>
<organism evidence="5 6">
    <name type="scientific">Litorilituus lipolyticus</name>
    <dbReference type="NCBI Taxonomy" id="2491017"/>
    <lineage>
        <taxon>Bacteria</taxon>
        <taxon>Pseudomonadati</taxon>
        <taxon>Pseudomonadota</taxon>
        <taxon>Gammaproteobacteria</taxon>
        <taxon>Alteromonadales</taxon>
        <taxon>Colwelliaceae</taxon>
        <taxon>Litorilituus</taxon>
    </lineage>
</organism>
<dbReference type="Proteomes" id="UP000315303">
    <property type="component" value="Unassembled WGS sequence"/>
</dbReference>
<evidence type="ECO:0000313" key="6">
    <source>
        <dbReference type="Proteomes" id="UP000315303"/>
    </source>
</evidence>
<dbReference type="InterPro" id="IPR001638">
    <property type="entry name" value="Solute-binding_3/MltF_N"/>
</dbReference>
<feature type="chain" id="PRO_5021481678" evidence="3">
    <location>
        <begin position="21"/>
        <end position="243"/>
    </location>
</feature>
<sequence length="243" mass="27823">MKHILILFSLFYLFSVPGQASEQQLKVAMFIEPPFVDFIADEWLGENVEIIKQVTSAAGLTTEFIHCPFARCLSMVKNGQADIMMGLLKSTEREKDLIFIEPPYLMQHKPLRFFTLTSRKITINQLSDLEGLFVGTLRGGAYFKDFDENKAIKKIEVTSRKQLVKMLLKGHIDTFLEREETIRPLISLQEFQQKISLANYQFNQPVGSYIVFSKKSSKRELANLLSEQISLAIKAGKLNPIRQ</sequence>
<dbReference type="PANTHER" id="PTHR35936:SF25">
    <property type="entry name" value="ABC TRANSPORTER SUBSTRATE-BINDING PROTEIN"/>
    <property type="match status" value="1"/>
</dbReference>
<evidence type="ECO:0000313" key="5">
    <source>
        <dbReference type="EMBL" id="TPH17297.1"/>
    </source>
</evidence>
<gene>
    <name evidence="5" type="ORF">EPA86_04740</name>
</gene>
<evidence type="ECO:0000256" key="2">
    <source>
        <dbReference type="ARBA" id="ARBA00022729"/>
    </source>
</evidence>
<dbReference type="SUPFAM" id="SSF53850">
    <property type="entry name" value="Periplasmic binding protein-like II"/>
    <property type="match status" value="1"/>
</dbReference>
<feature type="signal peptide" evidence="3">
    <location>
        <begin position="1"/>
        <end position="20"/>
    </location>
</feature>
<dbReference type="RefSeq" id="WP_140602276.1">
    <property type="nucleotide sequence ID" value="NZ_SAWY01000008.1"/>
</dbReference>
<proteinExistence type="inferred from homology"/>
<dbReference type="Gene3D" id="3.40.190.10">
    <property type="entry name" value="Periplasmic binding protein-like II"/>
    <property type="match status" value="2"/>
</dbReference>
<dbReference type="OrthoDB" id="370676at2"/>
<evidence type="ECO:0000256" key="3">
    <source>
        <dbReference type="SAM" id="SignalP"/>
    </source>
</evidence>
<dbReference type="SMART" id="SM00062">
    <property type="entry name" value="PBPb"/>
    <property type="match status" value="1"/>
</dbReference>
<reference evidence="5 6" key="1">
    <citation type="submission" date="2019-01" db="EMBL/GenBank/DDBJ databases">
        <title>Litorilituus lipolytica sp. nov., isolated from intertidal sand of the Yellow Sea in China.</title>
        <authorList>
            <person name="Liu A."/>
        </authorList>
    </citation>
    <scope>NUCLEOTIDE SEQUENCE [LARGE SCALE GENOMIC DNA]</scope>
    <source>
        <strain evidence="5 6">RZ04</strain>
    </source>
</reference>
<dbReference type="AlphaFoldDB" id="A0A502LAN7"/>
<dbReference type="EMBL" id="SAWY01000008">
    <property type="protein sequence ID" value="TPH17297.1"/>
    <property type="molecule type" value="Genomic_DNA"/>
</dbReference>
<evidence type="ECO:0000259" key="4">
    <source>
        <dbReference type="SMART" id="SM00062"/>
    </source>
</evidence>
<evidence type="ECO:0000256" key="1">
    <source>
        <dbReference type="ARBA" id="ARBA00010333"/>
    </source>
</evidence>
<accession>A0A502LAN7</accession>
<comment type="similarity">
    <text evidence="1">Belongs to the bacterial solute-binding protein 3 family.</text>
</comment>